<keyword evidence="2" id="KW-1185">Reference proteome</keyword>
<reference evidence="2" key="1">
    <citation type="journal article" date="2019" name="Int. J. Syst. Evol. Microbiol.">
        <title>The Global Catalogue of Microorganisms (GCM) 10K type strain sequencing project: providing services to taxonomists for standard genome sequencing and annotation.</title>
        <authorList>
            <consortium name="The Broad Institute Genomics Platform"/>
            <consortium name="The Broad Institute Genome Sequencing Center for Infectious Disease"/>
            <person name="Wu L."/>
            <person name="Ma J."/>
        </authorList>
    </citation>
    <scope>NUCLEOTIDE SEQUENCE [LARGE SCALE GENOMIC DNA]</scope>
    <source>
        <strain evidence="2">JCM 9651</strain>
    </source>
</reference>
<name>A0ABP6SLI2_9ACTN</name>
<gene>
    <name evidence="1" type="ORF">GCM10020367_63740</name>
</gene>
<comment type="caution">
    <text evidence="1">The sequence shown here is derived from an EMBL/GenBank/DDBJ whole genome shotgun (WGS) entry which is preliminary data.</text>
</comment>
<evidence type="ECO:0000313" key="1">
    <source>
        <dbReference type="EMBL" id="GAA3379586.1"/>
    </source>
</evidence>
<protein>
    <submittedName>
        <fullName evidence="1">Uncharacterized protein</fullName>
    </submittedName>
</protein>
<accession>A0ABP6SLI2</accession>
<dbReference type="Gene3D" id="1.10.10.10">
    <property type="entry name" value="Winged helix-like DNA-binding domain superfamily/Winged helix DNA-binding domain"/>
    <property type="match status" value="1"/>
</dbReference>
<organism evidence="1 2">
    <name type="scientific">Streptomyces sannanensis</name>
    <dbReference type="NCBI Taxonomy" id="285536"/>
    <lineage>
        <taxon>Bacteria</taxon>
        <taxon>Bacillati</taxon>
        <taxon>Actinomycetota</taxon>
        <taxon>Actinomycetes</taxon>
        <taxon>Kitasatosporales</taxon>
        <taxon>Streptomycetaceae</taxon>
        <taxon>Streptomyces</taxon>
    </lineage>
</organism>
<dbReference type="Proteomes" id="UP001499990">
    <property type="component" value="Unassembled WGS sequence"/>
</dbReference>
<sequence length="121" mass="13042">MAGLSVSRPVLVGRLLELDAAGGLTTAHVLAGVHPRTGKFPRDRGQWVVMLRGRGLGFLAHPDLCLVSGHERLECLALREHDVTRLVAMGLSNEEISDRLVCQTADREDPRQSGHDQAGGS</sequence>
<dbReference type="EMBL" id="BAAAYL010000001">
    <property type="protein sequence ID" value="GAA3379586.1"/>
    <property type="molecule type" value="Genomic_DNA"/>
</dbReference>
<dbReference type="InterPro" id="IPR036388">
    <property type="entry name" value="WH-like_DNA-bd_sf"/>
</dbReference>
<evidence type="ECO:0000313" key="2">
    <source>
        <dbReference type="Proteomes" id="UP001499990"/>
    </source>
</evidence>
<proteinExistence type="predicted"/>